<dbReference type="RefSeq" id="WP_188506326.1">
    <property type="nucleotide sequence ID" value="NZ_BMER01000002.1"/>
</dbReference>
<comment type="caution">
    <text evidence="1">The sequence shown here is derived from an EMBL/GenBank/DDBJ whole genome shotgun (WGS) entry which is preliminary data.</text>
</comment>
<dbReference type="SUPFAM" id="SSF53649">
    <property type="entry name" value="Alkaline phosphatase-like"/>
    <property type="match status" value="1"/>
</dbReference>
<dbReference type="NCBIfam" id="TIGR01409">
    <property type="entry name" value="TAT_signal_seq"/>
    <property type="match status" value="1"/>
</dbReference>
<dbReference type="Pfam" id="PF07394">
    <property type="entry name" value="DUF1501"/>
    <property type="match status" value="1"/>
</dbReference>
<reference evidence="1" key="2">
    <citation type="submission" date="2020-09" db="EMBL/GenBank/DDBJ databases">
        <authorList>
            <person name="Sun Q."/>
            <person name="Zhou Y."/>
        </authorList>
    </citation>
    <scope>NUCLEOTIDE SEQUENCE</scope>
    <source>
        <strain evidence="1">CGMCC 1.12195</strain>
    </source>
</reference>
<dbReference type="Gene3D" id="3.40.720.10">
    <property type="entry name" value="Alkaline Phosphatase, subunit A"/>
    <property type="match status" value="1"/>
</dbReference>
<dbReference type="InterPro" id="IPR019546">
    <property type="entry name" value="TAT_signal_bac_arc"/>
</dbReference>
<dbReference type="InterPro" id="IPR017850">
    <property type="entry name" value="Alkaline_phosphatase_core_sf"/>
</dbReference>
<organism evidence="1 2">
    <name type="scientific">Parapedobacter pyrenivorans</name>
    <dbReference type="NCBI Taxonomy" id="1305674"/>
    <lineage>
        <taxon>Bacteria</taxon>
        <taxon>Pseudomonadati</taxon>
        <taxon>Bacteroidota</taxon>
        <taxon>Sphingobacteriia</taxon>
        <taxon>Sphingobacteriales</taxon>
        <taxon>Sphingobacteriaceae</taxon>
        <taxon>Parapedobacter</taxon>
    </lineage>
</organism>
<dbReference type="AlphaFoldDB" id="A0A917HTB5"/>
<protein>
    <submittedName>
        <fullName evidence="1">Sulfatase</fullName>
    </submittedName>
</protein>
<keyword evidence="2" id="KW-1185">Reference proteome</keyword>
<reference evidence="1" key="1">
    <citation type="journal article" date="2014" name="Int. J. Syst. Evol. Microbiol.">
        <title>Complete genome sequence of Corynebacterium casei LMG S-19264T (=DSM 44701T), isolated from a smear-ripened cheese.</title>
        <authorList>
            <consortium name="US DOE Joint Genome Institute (JGI-PGF)"/>
            <person name="Walter F."/>
            <person name="Albersmeier A."/>
            <person name="Kalinowski J."/>
            <person name="Ruckert C."/>
        </authorList>
    </citation>
    <scope>NUCLEOTIDE SEQUENCE</scope>
    <source>
        <strain evidence="1">CGMCC 1.12195</strain>
    </source>
</reference>
<dbReference type="EMBL" id="BMER01000002">
    <property type="protein sequence ID" value="GGG89347.1"/>
    <property type="molecule type" value="Genomic_DNA"/>
</dbReference>
<dbReference type="PANTHER" id="PTHR43737">
    <property type="entry name" value="BLL7424 PROTEIN"/>
    <property type="match status" value="1"/>
</dbReference>
<dbReference type="PANTHER" id="PTHR43737:SF1">
    <property type="entry name" value="DUF1501 DOMAIN-CONTAINING PROTEIN"/>
    <property type="match status" value="1"/>
</dbReference>
<evidence type="ECO:0000313" key="1">
    <source>
        <dbReference type="EMBL" id="GGG89347.1"/>
    </source>
</evidence>
<sequence>MSHHHDDQNNFRLHTPAFDKLNKQLDRRNFLTKTSLGIGALALGSLIGKSWASGTGAAPAAASNTAMDEVINALPHFAPKAKRIIYLFMSGGPSQIETFDYKPALVDLYGQDLPASVRQGQRLTAMSANQSKFPMVPSLYKFNQHGKNGTWVSELLPHTAKVVDDLCVIKSLHTEHINHDPAITFFQTGNQLPGRPSIGSWLSYGLGTDNQNLPAFIVLVSKNAPKDQPLYTRLWGNGFLPSEYQGVEFRAGKDPVLYLNNPEGYDGSDRHEMLNYLNRLNKLQNSAYGDPEVDARIAQYEMAYRMQTSVPDVMSVTDEPNEVFELYGPESRDAGTYAANCLLARKLLEKDVKFVQLYHQGWDHHGGLPAGIENQCRQTDQPTAALITDLKRRGLLEDTLVIWGGEFGRTVYSQGQLAPTNYGRDHHPRCFTMWMAGAGVKAGISYGETDDFSYNIVKDAVHVHDFQATLLHLMGVDHERLTYKFQGRRFRLTDTHGNVLKDILT</sequence>
<gene>
    <name evidence="1" type="ORF">GCM10007415_24370</name>
</gene>
<dbReference type="InterPro" id="IPR010869">
    <property type="entry name" value="DUF1501"/>
</dbReference>
<evidence type="ECO:0000313" key="2">
    <source>
        <dbReference type="Proteomes" id="UP000660862"/>
    </source>
</evidence>
<dbReference type="InterPro" id="IPR006311">
    <property type="entry name" value="TAT_signal"/>
</dbReference>
<dbReference type="PROSITE" id="PS51318">
    <property type="entry name" value="TAT"/>
    <property type="match status" value="1"/>
</dbReference>
<proteinExistence type="predicted"/>
<accession>A0A917HTB5</accession>
<name>A0A917HTB5_9SPHI</name>
<dbReference type="Proteomes" id="UP000660862">
    <property type="component" value="Unassembled WGS sequence"/>
</dbReference>